<dbReference type="Proteomes" id="UP000578077">
    <property type="component" value="Unassembled WGS sequence"/>
</dbReference>
<reference evidence="2 3" key="1">
    <citation type="submission" date="2020-08" db="EMBL/GenBank/DDBJ databases">
        <title>Sequencing the genomes of 1000 actinobacteria strains.</title>
        <authorList>
            <person name="Klenk H.-P."/>
        </authorList>
    </citation>
    <scope>NUCLEOTIDE SEQUENCE [LARGE SCALE GENOMIC DNA]</scope>
    <source>
        <strain evidence="2 3">DSM 44593</strain>
    </source>
</reference>
<evidence type="ECO:0000313" key="2">
    <source>
        <dbReference type="EMBL" id="MBB6000395.1"/>
    </source>
</evidence>
<keyword evidence="3" id="KW-1185">Reference proteome</keyword>
<organism evidence="2 3">
    <name type="scientific">Streptomonospora salina</name>
    <dbReference type="NCBI Taxonomy" id="104205"/>
    <lineage>
        <taxon>Bacteria</taxon>
        <taxon>Bacillati</taxon>
        <taxon>Actinomycetota</taxon>
        <taxon>Actinomycetes</taxon>
        <taxon>Streptosporangiales</taxon>
        <taxon>Nocardiopsidaceae</taxon>
        <taxon>Streptomonospora</taxon>
    </lineage>
</organism>
<feature type="region of interest" description="Disordered" evidence="1">
    <location>
        <begin position="37"/>
        <end position="84"/>
    </location>
</feature>
<dbReference type="AlphaFoldDB" id="A0A841EB82"/>
<protein>
    <submittedName>
        <fullName evidence="2">Uncharacterized protein</fullName>
    </submittedName>
</protein>
<feature type="compositionally biased region" description="Basic residues" evidence="1">
    <location>
        <begin position="42"/>
        <end position="59"/>
    </location>
</feature>
<comment type="caution">
    <text evidence="2">The sequence shown here is derived from an EMBL/GenBank/DDBJ whole genome shotgun (WGS) entry which is preliminary data.</text>
</comment>
<proteinExistence type="predicted"/>
<evidence type="ECO:0000256" key="1">
    <source>
        <dbReference type="SAM" id="MobiDB-lite"/>
    </source>
</evidence>
<gene>
    <name evidence="2" type="ORF">HNR25_004146</name>
</gene>
<dbReference type="EMBL" id="JACHLY010000001">
    <property type="protein sequence ID" value="MBB6000395.1"/>
    <property type="molecule type" value="Genomic_DNA"/>
</dbReference>
<evidence type="ECO:0000313" key="3">
    <source>
        <dbReference type="Proteomes" id="UP000578077"/>
    </source>
</evidence>
<sequence length="84" mass="9363">MSVWIWAAAILILATAGFAIGCLVQWSAQPRACFRGGLADPRRRRFPRHQRGRRAARAHAPRDTPDDAPADEPADGSTRRSRDR</sequence>
<dbReference type="RefSeq" id="WP_184637783.1">
    <property type="nucleotide sequence ID" value="NZ_BAABKT010000032.1"/>
</dbReference>
<name>A0A841EB82_9ACTN</name>
<accession>A0A841EB82</accession>